<protein>
    <submittedName>
        <fullName evidence="1">Uncharacterized protein</fullName>
    </submittedName>
</protein>
<comment type="caution">
    <text evidence="1">The sequence shown here is derived from an EMBL/GenBank/DDBJ whole genome shotgun (WGS) entry which is preliminary data.</text>
</comment>
<evidence type="ECO:0000313" key="2">
    <source>
        <dbReference type="Proteomes" id="UP001060085"/>
    </source>
</evidence>
<dbReference type="EMBL" id="CM044705">
    <property type="protein sequence ID" value="KAI5662203.1"/>
    <property type="molecule type" value="Genomic_DNA"/>
</dbReference>
<reference evidence="2" key="1">
    <citation type="journal article" date="2023" name="Nat. Plants">
        <title>Single-cell RNA sequencing provides a high-resolution roadmap for understanding the multicellular compartmentation of specialized metabolism.</title>
        <authorList>
            <person name="Sun S."/>
            <person name="Shen X."/>
            <person name="Li Y."/>
            <person name="Li Y."/>
            <person name="Wang S."/>
            <person name="Li R."/>
            <person name="Zhang H."/>
            <person name="Shen G."/>
            <person name="Guo B."/>
            <person name="Wei J."/>
            <person name="Xu J."/>
            <person name="St-Pierre B."/>
            <person name="Chen S."/>
            <person name="Sun C."/>
        </authorList>
    </citation>
    <scope>NUCLEOTIDE SEQUENCE [LARGE SCALE GENOMIC DNA]</scope>
</reference>
<gene>
    <name evidence="1" type="ORF">M9H77_21526</name>
</gene>
<accession>A0ACC0AML0</accession>
<dbReference type="Proteomes" id="UP001060085">
    <property type="component" value="Linkage Group LG05"/>
</dbReference>
<keyword evidence="2" id="KW-1185">Reference proteome</keyword>
<proteinExistence type="predicted"/>
<sequence>MLRLLLINQAKKNQIFRILFQSLVCLFSPLRSGCHRYASTAPRRRRIRKGKFPKNIKKEIQPKGSTPRSLPPSSPKYFPELDCLETLIELKRYKPSSVDLGSIFFD</sequence>
<evidence type="ECO:0000313" key="1">
    <source>
        <dbReference type="EMBL" id="KAI5662203.1"/>
    </source>
</evidence>
<name>A0ACC0AML0_CATRO</name>
<organism evidence="1 2">
    <name type="scientific">Catharanthus roseus</name>
    <name type="common">Madagascar periwinkle</name>
    <name type="synonym">Vinca rosea</name>
    <dbReference type="NCBI Taxonomy" id="4058"/>
    <lineage>
        <taxon>Eukaryota</taxon>
        <taxon>Viridiplantae</taxon>
        <taxon>Streptophyta</taxon>
        <taxon>Embryophyta</taxon>
        <taxon>Tracheophyta</taxon>
        <taxon>Spermatophyta</taxon>
        <taxon>Magnoliopsida</taxon>
        <taxon>eudicotyledons</taxon>
        <taxon>Gunneridae</taxon>
        <taxon>Pentapetalae</taxon>
        <taxon>asterids</taxon>
        <taxon>lamiids</taxon>
        <taxon>Gentianales</taxon>
        <taxon>Apocynaceae</taxon>
        <taxon>Rauvolfioideae</taxon>
        <taxon>Vinceae</taxon>
        <taxon>Catharanthinae</taxon>
        <taxon>Catharanthus</taxon>
    </lineage>
</organism>